<feature type="domain" description="C2H2-type" evidence="5">
    <location>
        <begin position="219"/>
        <end position="248"/>
    </location>
</feature>
<dbReference type="PANTHER" id="PTHR23235">
    <property type="entry name" value="KRUEPPEL-LIKE TRANSCRIPTION FACTOR"/>
    <property type="match status" value="1"/>
</dbReference>
<dbReference type="InterPro" id="IPR013087">
    <property type="entry name" value="Znf_C2H2_type"/>
</dbReference>
<dbReference type="GO" id="GO:0000978">
    <property type="term" value="F:RNA polymerase II cis-regulatory region sequence-specific DNA binding"/>
    <property type="evidence" value="ECO:0007669"/>
    <property type="project" value="TreeGrafter"/>
</dbReference>
<dbReference type="FunFam" id="3.30.160.60:FF:000077">
    <property type="entry name" value="Sp8 transcription factor"/>
    <property type="match status" value="1"/>
</dbReference>
<proteinExistence type="predicted"/>
<accession>A0A0K0EDZ2</accession>
<dbReference type="SUPFAM" id="SSF57667">
    <property type="entry name" value="beta-beta-alpha zinc fingers"/>
    <property type="match status" value="1"/>
</dbReference>
<dbReference type="STRING" id="6248.A0A0K0EDZ2"/>
<evidence type="ECO:0000256" key="1">
    <source>
        <dbReference type="ARBA" id="ARBA00022723"/>
    </source>
</evidence>
<dbReference type="GO" id="GO:0008270">
    <property type="term" value="F:zinc ion binding"/>
    <property type="evidence" value="ECO:0007669"/>
    <property type="project" value="UniProtKB-KW"/>
</dbReference>
<reference evidence="7" key="1">
    <citation type="submission" date="2015-08" db="UniProtKB">
        <authorList>
            <consortium name="WormBaseParasite"/>
        </authorList>
    </citation>
    <scope>IDENTIFICATION</scope>
</reference>
<dbReference type="WBParaSite" id="TCONS_00009592.p1">
    <property type="protein sequence ID" value="TCONS_00009592.p1"/>
    <property type="gene ID" value="XLOC_007382"/>
</dbReference>
<dbReference type="Proteomes" id="UP000035681">
    <property type="component" value="Unplaced"/>
</dbReference>
<evidence type="ECO:0000256" key="2">
    <source>
        <dbReference type="ARBA" id="ARBA00022771"/>
    </source>
</evidence>
<evidence type="ECO:0000256" key="3">
    <source>
        <dbReference type="ARBA" id="ARBA00022833"/>
    </source>
</evidence>
<keyword evidence="6" id="KW-1185">Reference proteome</keyword>
<evidence type="ECO:0000313" key="6">
    <source>
        <dbReference type="Proteomes" id="UP000035681"/>
    </source>
</evidence>
<organism evidence="7">
    <name type="scientific">Strongyloides stercoralis</name>
    <name type="common">Threadworm</name>
    <dbReference type="NCBI Taxonomy" id="6248"/>
    <lineage>
        <taxon>Eukaryota</taxon>
        <taxon>Metazoa</taxon>
        <taxon>Ecdysozoa</taxon>
        <taxon>Nematoda</taxon>
        <taxon>Chromadorea</taxon>
        <taxon>Rhabditida</taxon>
        <taxon>Tylenchina</taxon>
        <taxon>Panagrolaimomorpha</taxon>
        <taxon>Strongyloidoidea</taxon>
        <taxon>Strongyloididae</taxon>
        <taxon>Strongyloides</taxon>
    </lineage>
</organism>
<name>A0A0K0EDZ2_STRER</name>
<keyword evidence="3" id="KW-0862">Zinc</keyword>
<sequence length="253" mass="27664">MAIRLQNVESDPLGKLMEQYNRLANETKSVVTKNENSTINGNNIGKYELKGYQNLGDDNITNINSYGNGTQNAMYSGYTWPNPMGWWSNPTTGTSDNSWGSALSTYGTGNGDINQITNSSTYNPYFSSNFPTLLSAASISTNTQSILPYTVNSKISPNQNSLKYSDTNVSLLKGSPTNGTSQLGGGKISTTRAVCECPNCLEAQRIGVINVPEKKRNIHNCHIPGCGKVYSKSSHLKAHLRWHSGERAVIRRK</sequence>
<evidence type="ECO:0000313" key="7">
    <source>
        <dbReference type="WBParaSite" id="SSTP_0000770600.1"/>
    </source>
</evidence>
<dbReference type="PROSITE" id="PS00028">
    <property type="entry name" value="ZINC_FINGER_C2H2_1"/>
    <property type="match status" value="1"/>
</dbReference>
<dbReference type="PROSITE" id="PS50157">
    <property type="entry name" value="ZINC_FINGER_C2H2_2"/>
    <property type="match status" value="1"/>
</dbReference>
<evidence type="ECO:0000259" key="5">
    <source>
        <dbReference type="PROSITE" id="PS50157"/>
    </source>
</evidence>
<dbReference type="WBParaSite" id="SSTP_0000770600.1">
    <property type="protein sequence ID" value="SSTP_0000770600.1"/>
    <property type="gene ID" value="SSTP_0000770600"/>
</dbReference>
<evidence type="ECO:0000256" key="4">
    <source>
        <dbReference type="PROSITE-ProRule" id="PRU00042"/>
    </source>
</evidence>
<dbReference type="Gene3D" id="3.30.160.60">
    <property type="entry name" value="Classic Zinc Finger"/>
    <property type="match status" value="1"/>
</dbReference>
<dbReference type="AlphaFoldDB" id="A0A0K0EDZ2"/>
<dbReference type="InterPro" id="IPR036236">
    <property type="entry name" value="Znf_C2H2_sf"/>
</dbReference>
<keyword evidence="2 4" id="KW-0863">Zinc-finger</keyword>
<evidence type="ECO:0000313" key="8">
    <source>
        <dbReference type="WBParaSite" id="TCONS_00009592.p1"/>
    </source>
</evidence>
<protein>
    <submittedName>
        <fullName evidence="7 8">C2H2-type domain-containing protein</fullName>
    </submittedName>
</protein>
<dbReference type="GO" id="GO:0000981">
    <property type="term" value="F:DNA-binding transcription factor activity, RNA polymerase II-specific"/>
    <property type="evidence" value="ECO:0007669"/>
    <property type="project" value="TreeGrafter"/>
</dbReference>
<dbReference type="PANTHER" id="PTHR23235:SF120">
    <property type="entry name" value="KRUPPEL-LIKE FACTOR 15"/>
    <property type="match status" value="1"/>
</dbReference>
<keyword evidence="1" id="KW-0479">Metal-binding</keyword>